<dbReference type="InterPro" id="IPR010856">
    <property type="entry name" value="Gig2-like"/>
</dbReference>
<dbReference type="PANTHER" id="PTHR30613:SF1">
    <property type="entry name" value="DUF1479 DOMAIN PROTEIN (AFU_ORTHOLOGUE AFUA_5G09280)"/>
    <property type="match status" value="1"/>
</dbReference>
<comment type="caution">
    <text evidence="1">The sequence shown here is derived from an EMBL/GenBank/DDBJ whole genome shotgun (WGS) entry which is preliminary data.</text>
</comment>
<accession>A0A8H7ENP1</accession>
<organism evidence="1 2">
    <name type="scientific">Apophysomyces ossiformis</name>
    <dbReference type="NCBI Taxonomy" id="679940"/>
    <lineage>
        <taxon>Eukaryota</taxon>
        <taxon>Fungi</taxon>
        <taxon>Fungi incertae sedis</taxon>
        <taxon>Mucoromycota</taxon>
        <taxon>Mucoromycotina</taxon>
        <taxon>Mucoromycetes</taxon>
        <taxon>Mucorales</taxon>
        <taxon>Mucorineae</taxon>
        <taxon>Mucoraceae</taxon>
        <taxon>Apophysomyces</taxon>
    </lineage>
</organism>
<dbReference type="InterPro" id="IPR027443">
    <property type="entry name" value="IPNS-like_sf"/>
</dbReference>
<keyword evidence="2" id="KW-1185">Reference proteome</keyword>
<proteinExistence type="predicted"/>
<dbReference type="EMBL" id="JABAYA010000165">
    <property type="protein sequence ID" value="KAF7723056.1"/>
    <property type="molecule type" value="Genomic_DNA"/>
</dbReference>
<dbReference type="OrthoDB" id="8249012at2759"/>
<protein>
    <recommendedName>
        <fullName evidence="3">DUF1479-domain-containing protein</fullName>
    </recommendedName>
</protein>
<evidence type="ECO:0000313" key="2">
    <source>
        <dbReference type="Proteomes" id="UP000605846"/>
    </source>
</evidence>
<dbReference type="SUPFAM" id="SSF51197">
    <property type="entry name" value="Clavaminate synthase-like"/>
    <property type="match status" value="1"/>
</dbReference>
<dbReference type="Pfam" id="PF07350">
    <property type="entry name" value="Gig2-like"/>
    <property type="match status" value="1"/>
</dbReference>
<reference evidence="1" key="1">
    <citation type="submission" date="2020-01" db="EMBL/GenBank/DDBJ databases">
        <title>Genome Sequencing of Three Apophysomyces-Like Fungal Strains Confirms a Novel Fungal Genus in the Mucoromycota with divergent Burkholderia-like Endosymbiotic Bacteria.</title>
        <authorList>
            <person name="Stajich J.E."/>
            <person name="Macias A.M."/>
            <person name="Carter-House D."/>
            <person name="Lovett B."/>
            <person name="Kasson L.R."/>
            <person name="Berry K."/>
            <person name="Grigoriev I."/>
            <person name="Chang Y."/>
            <person name="Spatafora J."/>
            <person name="Kasson M.T."/>
        </authorList>
    </citation>
    <scope>NUCLEOTIDE SEQUENCE</scope>
    <source>
        <strain evidence="1">NRRL A-21654</strain>
    </source>
</reference>
<sequence>MLKAAGKSKGNISSVFAHLGASKPVLEPRFAELKRSIVPKDPSVLQRSFERLLNQFEKENAIIRHRGSAVIPEVTFDEIRANGGRFPDRIAKEIEKRGAIVVRNVVDRIEAADYKARIQEYIDRHAGIVGFPEDRPQVWELYWTPSQVAARSHPNFTTTAVALNHLWYAPPTAKIDLTKNLAYCDRLRIRQPGDANFALAGHVDGGSIERWENPEYRRCYTKILEGNWEQYNPFDVTHRIGAEMDMYNSPGGCSMFRIFQGWLAISKIRQGGGTLRVSPLIKEPTAYFILKPLLESNLDKSDFMGAWPGRCQDITNEDHPHIVESMVSMPDVDCGDAVFWHCDQVHAVEPKNEMATDSSVLYIPATPVCRRNSEYLKRQRDAFVEGKTPPDFPQNHCEQTFEDRAIPATLNERERLSMGFMSFDIQDSMTQGQKQVLEEHNKILGLF</sequence>
<dbReference type="Gene3D" id="2.60.120.330">
    <property type="entry name" value="B-lactam Antibiotic, Isopenicillin N Synthase, Chain"/>
    <property type="match status" value="1"/>
</dbReference>
<dbReference type="AlphaFoldDB" id="A0A8H7ENP1"/>
<dbReference type="Proteomes" id="UP000605846">
    <property type="component" value="Unassembled WGS sequence"/>
</dbReference>
<evidence type="ECO:0008006" key="3">
    <source>
        <dbReference type="Google" id="ProtNLM"/>
    </source>
</evidence>
<evidence type="ECO:0000313" key="1">
    <source>
        <dbReference type="EMBL" id="KAF7723056.1"/>
    </source>
</evidence>
<dbReference type="PANTHER" id="PTHR30613">
    <property type="entry name" value="UNCHARACTERIZED PROTEIN YBIU-RELATED"/>
    <property type="match status" value="1"/>
</dbReference>
<gene>
    <name evidence="1" type="ORF">EC973_002390</name>
</gene>
<name>A0A8H7ENP1_9FUNG</name>